<protein>
    <submittedName>
        <fullName evidence="1">Uncharacterized protein</fullName>
    </submittedName>
</protein>
<accession>A0A4Q7VKN6</accession>
<dbReference type="Proteomes" id="UP000293562">
    <property type="component" value="Unassembled WGS sequence"/>
</dbReference>
<dbReference type="AlphaFoldDB" id="A0A4Q7VKN6"/>
<proteinExistence type="predicted"/>
<dbReference type="EMBL" id="SHKN01000001">
    <property type="protein sequence ID" value="RZT96657.1"/>
    <property type="molecule type" value="Genomic_DNA"/>
</dbReference>
<reference evidence="1 2" key="1">
    <citation type="submission" date="2019-02" db="EMBL/GenBank/DDBJ databases">
        <title>Genomic Encyclopedia of Type Strains, Phase IV (KMG-IV): sequencing the most valuable type-strain genomes for metagenomic binning, comparative biology and taxonomic classification.</title>
        <authorList>
            <person name="Goeker M."/>
        </authorList>
    </citation>
    <scope>NUCLEOTIDE SEQUENCE [LARGE SCALE GENOMIC DNA]</scope>
    <source>
        <strain evidence="1 2">DSM 28825</strain>
    </source>
</reference>
<organism evidence="1 2">
    <name type="scientific">Ancylomarina subtilis</name>
    <dbReference type="NCBI Taxonomy" id="1639035"/>
    <lineage>
        <taxon>Bacteria</taxon>
        <taxon>Pseudomonadati</taxon>
        <taxon>Bacteroidota</taxon>
        <taxon>Bacteroidia</taxon>
        <taxon>Marinilabiliales</taxon>
        <taxon>Marinifilaceae</taxon>
        <taxon>Ancylomarina</taxon>
    </lineage>
</organism>
<evidence type="ECO:0000313" key="2">
    <source>
        <dbReference type="Proteomes" id="UP000293562"/>
    </source>
</evidence>
<sequence>MNLAYQIARKKQAKMVFILNDLFGIKNGSSFNPNED</sequence>
<keyword evidence="2" id="KW-1185">Reference proteome</keyword>
<comment type="caution">
    <text evidence="1">The sequence shown here is derived from an EMBL/GenBank/DDBJ whole genome shotgun (WGS) entry which is preliminary data.</text>
</comment>
<gene>
    <name evidence="1" type="ORF">EV201_1298</name>
</gene>
<evidence type="ECO:0000313" key="1">
    <source>
        <dbReference type="EMBL" id="RZT96657.1"/>
    </source>
</evidence>
<name>A0A4Q7VKN6_9BACT</name>